<reference evidence="3 4" key="1">
    <citation type="submission" date="2019-12" db="EMBL/GenBank/DDBJ databases">
        <authorList>
            <person name="Wolfe R."/>
            <person name="Danczak R."/>
            <person name="Wilkins M."/>
        </authorList>
    </citation>
    <scope>NUCLEOTIDE SEQUENCE [LARGE SCALE GENOMIC DNA]</scope>
    <source>
        <strain evidence="3">X2_MaxBin.013</strain>
    </source>
</reference>
<dbReference type="Proteomes" id="UP000488506">
    <property type="component" value="Unassembled WGS sequence"/>
</dbReference>
<dbReference type="InterPro" id="IPR051465">
    <property type="entry name" value="Cell_Envelope_Struct_Comp"/>
</dbReference>
<evidence type="ECO:0000259" key="2">
    <source>
        <dbReference type="PROSITE" id="PS51272"/>
    </source>
</evidence>
<protein>
    <submittedName>
        <fullName evidence="3">Putative S-layer protein</fullName>
    </submittedName>
</protein>
<feature type="chain" id="PRO_5032887570" evidence="1">
    <location>
        <begin position="31"/>
        <end position="633"/>
    </location>
</feature>
<dbReference type="EMBL" id="WPAF01000011">
    <property type="protein sequence ID" value="KAF0134185.1"/>
    <property type="molecule type" value="Genomic_DNA"/>
</dbReference>
<dbReference type="InterPro" id="IPR013783">
    <property type="entry name" value="Ig-like_fold"/>
</dbReference>
<evidence type="ECO:0000313" key="3">
    <source>
        <dbReference type="EMBL" id="KAF0134185.1"/>
    </source>
</evidence>
<evidence type="ECO:0000313" key="4">
    <source>
        <dbReference type="Proteomes" id="UP000488506"/>
    </source>
</evidence>
<organism evidence="3 4">
    <name type="scientific">Candidatus Saganbacteria bacterium</name>
    <dbReference type="NCBI Taxonomy" id="2575572"/>
    <lineage>
        <taxon>Bacteria</taxon>
        <taxon>Bacillati</taxon>
        <taxon>Saganbacteria</taxon>
    </lineage>
</organism>
<dbReference type="Gene3D" id="2.40.160.60">
    <property type="entry name" value="Outer membrane protein transport protein (OMPP1/FadL/TodX)"/>
    <property type="match status" value="1"/>
</dbReference>
<feature type="signal peptide" evidence="1">
    <location>
        <begin position="1"/>
        <end position="30"/>
    </location>
</feature>
<dbReference type="PROSITE" id="PS51272">
    <property type="entry name" value="SLH"/>
    <property type="match status" value="2"/>
</dbReference>
<dbReference type="Pfam" id="PF00395">
    <property type="entry name" value="SLH"/>
    <property type="match status" value="2"/>
</dbReference>
<proteinExistence type="predicted"/>
<dbReference type="PANTHER" id="PTHR43308">
    <property type="entry name" value="OUTER MEMBRANE PROTEIN ALPHA-RELATED"/>
    <property type="match status" value="1"/>
</dbReference>
<evidence type="ECO:0000256" key="1">
    <source>
        <dbReference type="SAM" id="SignalP"/>
    </source>
</evidence>
<comment type="caution">
    <text evidence="3">The sequence shown here is derived from an EMBL/GenBank/DDBJ whole genome shotgun (WGS) entry which is preliminary data.</text>
</comment>
<gene>
    <name evidence="3" type="ORF">FD145_828</name>
</gene>
<sequence length="633" mass="70073">MQRKQRRKQPIKYLIVIFMLLFIFPSCSFADSTKVANDPTRLGVGARVLGMGKAFIGQADDISSIFTNPAGLSRISELQLTSMSGKFINEINYLNVGGVMPSSAGSFGIGYINSDVGFSGQGFTTEVVDGVRIIPTASNSSYNYKNSAITLNYGTKMPFINNLDIGTTFKIFFQEMSGPGVTAKSASGYDADLGIKYTLNRFFSLGAVAQNIIPSSAGGKITWNTGTVENLPHVLRFGTNLKILGEKGLINFRNQELSLNIDGDVTPARPTIPSLYHYGLEWSPIEFLDIRTGIDQEIVGKGGGLLEAANNFTAGIGINFRGFRFDYAYHQYYSLSDNDTHYFSLSYGIYKNKPTPEVKALNYFDITEPKDKSFSYENNISIVGKINRAEVKKILINGSEVNAANNSFKTESKLTLGKNKFEVVGLNSKGNVLEKEKVRVCHTLKYNDIPENYWGKDKIDKMSSLGILNGYPDHSFRPSNKITRAELIKCFVKISDIPLGTSVKPDFSDVDEKYWAAPYIEAGVKNTFMTGFPDKTFRPEDSISRAQSIKGIVDVAKLDKGAPVYESPFIDIPGRYELIKEINAAYIAGLLKYLKGKAFEPNKPLMRGEAVEILSNIKFVSDKINSLSDWDNY</sequence>
<feature type="domain" description="SLH" evidence="2">
    <location>
        <begin position="442"/>
        <end position="502"/>
    </location>
</feature>
<dbReference type="AlphaFoldDB" id="A0A833L169"/>
<dbReference type="Gene3D" id="2.60.40.10">
    <property type="entry name" value="Immunoglobulins"/>
    <property type="match status" value="1"/>
</dbReference>
<name>A0A833L169_UNCSA</name>
<dbReference type="InterPro" id="IPR001119">
    <property type="entry name" value="SLH_dom"/>
</dbReference>
<accession>A0A833L169</accession>
<keyword evidence="1" id="KW-0732">Signal</keyword>
<feature type="domain" description="SLH" evidence="2">
    <location>
        <begin position="503"/>
        <end position="566"/>
    </location>
</feature>